<organism evidence="3 4">
    <name type="scientific">Desulfofundulus australicus DSM 11792</name>
    <dbReference type="NCBI Taxonomy" id="1121425"/>
    <lineage>
        <taxon>Bacteria</taxon>
        <taxon>Bacillati</taxon>
        <taxon>Bacillota</taxon>
        <taxon>Clostridia</taxon>
        <taxon>Eubacteriales</taxon>
        <taxon>Peptococcaceae</taxon>
        <taxon>Desulfofundulus</taxon>
    </lineage>
</organism>
<keyword evidence="4" id="KW-1185">Reference proteome</keyword>
<dbReference type="GO" id="GO:0016811">
    <property type="term" value="F:hydrolase activity, acting on carbon-nitrogen (but not peptide) bonds, in linear amides"/>
    <property type="evidence" value="ECO:0007669"/>
    <property type="project" value="TreeGrafter"/>
</dbReference>
<dbReference type="InterPro" id="IPR036526">
    <property type="entry name" value="C-N_Hydrolase_sf"/>
</dbReference>
<dbReference type="Pfam" id="PF00795">
    <property type="entry name" value="CN_hydrolase"/>
    <property type="match status" value="1"/>
</dbReference>
<evidence type="ECO:0000256" key="1">
    <source>
        <dbReference type="ARBA" id="ARBA00022801"/>
    </source>
</evidence>
<evidence type="ECO:0000313" key="4">
    <source>
        <dbReference type="Proteomes" id="UP000184196"/>
    </source>
</evidence>
<gene>
    <name evidence="3" type="ORF">SAMN02745218_00235</name>
</gene>
<dbReference type="PROSITE" id="PS50263">
    <property type="entry name" value="CN_HYDROLASE"/>
    <property type="match status" value="1"/>
</dbReference>
<dbReference type="Gene3D" id="3.60.110.10">
    <property type="entry name" value="Carbon-nitrogen hydrolase"/>
    <property type="match status" value="1"/>
</dbReference>
<dbReference type="Proteomes" id="UP000184196">
    <property type="component" value="Unassembled WGS sequence"/>
</dbReference>
<keyword evidence="1 3" id="KW-0378">Hydrolase</keyword>
<sequence length="287" mass="31785">MSCLKLVIVQFPRDRANLEQNISQMHGFLGKIDGDADVVLLPEDWLGAVVVDWGEYREIVFELYRKAFLSRNRAGQGAPKGGQVVDGSAPGPLLVSGAQYVKAEGGIFSRGMIVGGELPAPVFYEKHFPSRAIGERNHVRPGSALPLIRHRDIPLGAVVCVDIMYPEIVRNLALRGALIILNTANIPAARMSLWKSVGLTRACENTVFVAMANNTATSYPDGREVLGESFVAYPDGYDLLSCGREPGIYSFELDLSRVERVRRRWPYLEDIRSKRESICPKYYGGEQ</sequence>
<dbReference type="RefSeq" id="WP_073162560.1">
    <property type="nucleotide sequence ID" value="NZ_FQUW01000005.1"/>
</dbReference>
<protein>
    <submittedName>
        <fullName evidence="3">Carbon-nitrogen hydrolase</fullName>
    </submittedName>
</protein>
<reference evidence="4" key="1">
    <citation type="submission" date="2016-11" db="EMBL/GenBank/DDBJ databases">
        <authorList>
            <person name="Varghese N."/>
            <person name="Submissions S."/>
        </authorList>
    </citation>
    <scope>NUCLEOTIDE SEQUENCE [LARGE SCALE GENOMIC DNA]</scope>
    <source>
        <strain evidence="4">DSM 11792</strain>
    </source>
</reference>
<dbReference type="CDD" id="cd07197">
    <property type="entry name" value="nitrilase"/>
    <property type="match status" value="1"/>
</dbReference>
<dbReference type="InterPro" id="IPR003010">
    <property type="entry name" value="C-N_Hydrolase"/>
</dbReference>
<dbReference type="PANTHER" id="PTHR43674:SF2">
    <property type="entry name" value="BETA-UREIDOPROPIONASE"/>
    <property type="match status" value="1"/>
</dbReference>
<dbReference type="EMBL" id="FQUW01000005">
    <property type="protein sequence ID" value="SHE39742.1"/>
    <property type="molecule type" value="Genomic_DNA"/>
</dbReference>
<dbReference type="SUPFAM" id="SSF56317">
    <property type="entry name" value="Carbon-nitrogen hydrolase"/>
    <property type="match status" value="1"/>
</dbReference>
<dbReference type="AlphaFoldDB" id="A0A1M4T5C5"/>
<evidence type="ECO:0000313" key="3">
    <source>
        <dbReference type="EMBL" id="SHE39742.1"/>
    </source>
</evidence>
<evidence type="ECO:0000259" key="2">
    <source>
        <dbReference type="PROSITE" id="PS50263"/>
    </source>
</evidence>
<proteinExistence type="predicted"/>
<accession>A0A1M4T5C5</accession>
<dbReference type="InterPro" id="IPR050345">
    <property type="entry name" value="Aliph_Amidase/BUP"/>
</dbReference>
<dbReference type="PANTHER" id="PTHR43674">
    <property type="entry name" value="NITRILASE C965.09-RELATED"/>
    <property type="match status" value="1"/>
</dbReference>
<name>A0A1M4T5C5_9FIRM</name>
<feature type="domain" description="CN hydrolase" evidence="2">
    <location>
        <begin position="4"/>
        <end position="255"/>
    </location>
</feature>